<evidence type="ECO:0000256" key="11">
    <source>
        <dbReference type="ARBA" id="ARBA00023170"/>
    </source>
</evidence>
<gene>
    <name evidence="23" type="ORF">PACLA_8A088641</name>
</gene>
<evidence type="ECO:0000256" key="10">
    <source>
        <dbReference type="ARBA" id="ARBA00023157"/>
    </source>
</evidence>
<dbReference type="FunFam" id="2.70.170.10:FF:000021">
    <property type="entry name" value="Gamma-aminobutyric acid receptor isoform 3b"/>
    <property type="match status" value="1"/>
</dbReference>
<evidence type="ECO:0000256" key="17">
    <source>
        <dbReference type="ARBA" id="ARBA00023303"/>
    </source>
</evidence>
<keyword evidence="11 23" id="KW-0675">Receptor</keyword>
<keyword evidence="24" id="KW-1185">Reference proteome</keyword>
<keyword evidence="7" id="KW-0770">Synapse</keyword>
<dbReference type="InterPro" id="IPR006028">
    <property type="entry name" value="GABAA/Glycine_rcpt"/>
</dbReference>
<evidence type="ECO:0000256" key="4">
    <source>
        <dbReference type="ARBA" id="ARBA00022692"/>
    </source>
</evidence>
<evidence type="ECO:0000256" key="13">
    <source>
        <dbReference type="ARBA" id="ARBA00023180"/>
    </source>
</evidence>
<dbReference type="SUPFAM" id="SSF90112">
    <property type="entry name" value="Neurotransmitter-gated ion-channel transmembrane pore"/>
    <property type="match status" value="1"/>
</dbReference>
<feature type="transmembrane region" description="Helical" evidence="20">
    <location>
        <begin position="256"/>
        <end position="272"/>
    </location>
</feature>
<evidence type="ECO:0000313" key="24">
    <source>
        <dbReference type="Proteomes" id="UP001152795"/>
    </source>
</evidence>
<comment type="caution">
    <text evidence="23">The sequence shown here is derived from an EMBL/GenBank/DDBJ whole genome shotgun (WGS) entry which is preliminary data.</text>
</comment>
<evidence type="ECO:0000256" key="7">
    <source>
        <dbReference type="ARBA" id="ARBA00023018"/>
    </source>
</evidence>
<dbReference type="InterPro" id="IPR036734">
    <property type="entry name" value="Neur_chan_lig-bd_sf"/>
</dbReference>
<proteinExistence type="inferred from homology"/>
<evidence type="ECO:0000259" key="22">
    <source>
        <dbReference type="Pfam" id="PF02932"/>
    </source>
</evidence>
<dbReference type="NCBIfam" id="TIGR00860">
    <property type="entry name" value="LIC"/>
    <property type="match status" value="1"/>
</dbReference>
<dbReference type="GO" id="GO:0005254">
    <property type="term" value="F:chloride channel activity"/>
    <property type="evidence" value="ECO:0007669"/>
    <property type="project" value="UniProtKB-KW"/>
</dbReference>
<dbReference type="PRINTS" id="PR00253">
    <property type="entry name" value="GABAARECEPTR"/>
</dbReference>
<comment type="subcellular location">
    <subcellularLocation>
        <location evidence="18">Postsynaptic cell membrane</location>
        <topology evidence="18">Multi-pass membrane protein</topology>
    </subcellularLocation>
</comment>
<dbReference type="GO" id="GO:0004888">
    <property type="term" value="F:transmembrane signaling receptor activity"/>
    <property type="evidence" value="ECO:0007669"/>
    <property type="project" value="InterPro"/>
</dbReference>
<evidence type="ECO:0000256" key="14">
    <source>
        <dbReference type="ARBA" id="ARBA00023214"/>
    </source>
</evidence>
<dbReference type="GO" id="GO:0005230">
    <property type="term" value="F:extracellular ligand-gated monoatomic ion channel activity"/>
    <property type="evidence" value="ECO:0007669"/>
    <property type="project" value="InterPro"/>
</dbReference>
<evidence type="ECO:0000256" key="9">
    <source>
        <dbReference type="ARBA" id="ARBA00023136"/>
    </source>
</evidence>
<dbReference type="CDD" id="cd18990">
    <property type="entry name" value="LGIC_ECD_GABAAR"/>
    <property type="match status" value="1"/>
</dbReference>
<feature type="domain" description="Neurotransmitter-gated ion-channel transmembrane" evidence="22">
    <location>
        <begin position="256"/>
        <end position="340"/>
    </location>
</feature>
<keyword evidence="3" id="KW-1003">Cell membrane</keyword>
<evidence type="ECO:0000256" key="12">
    <source>
        <dbReference type="ARBA" id="ARBA00023173"/>
    </source>
</evidence>
<dbReference type="OrthoDB" id="407674at2759"/>
<evidence type="ECO:0000256" key="3">
    <source>
        <dbReference type="ARBA" id="ARBA00022475"/>
    </source>
</evidence>
<sequence>MSGSIYVILSLFVVFVSRGESLRNTTNTTTCLNDVNSVKELFHPDRYDKAMRPCEDGKPVVVSVGIYIVSINNIKESKMEFDMQVYFRQTWRDPRLAYDGLNLTDKEYIGFSPGYVWDKIWLPDAYFENEKEGKVHTLMRKNQFLRLFQDGTVYYSTRLTLTLSCPMVFYDFPMDSQKCNLIILSYGHTTQNIIYKWLTNKTETSVLKNELVIPQFDIGKIETTSHVNHYTVGDFVVLTLYIHFHRRFEFYLTHNYIPAMLVVIISWLSFWVDRDCAPARVGMGITTILTMTTLIIGVGQQDLPVVSYVKALDWYYIGCFVFVFVGLCEYSVVNYFSTKHGRYLKEQHLKSVVSNLEK</sequence>
<feature type="transmembrane region" description="Helical" evidence="20">
    <location>
        <begin position="314"/>
        <end position="336"/>
    </location>
</feature>
<dbReference type="GO" id="GO:0034707">
    <property type="term" value="C:chloride channel complex"/>
    <property type="evidence" value="ECO:0007669"/>
    <property type="project" value="UniProtKB-KW"/>
</dbReference>
<evidence type="ECO:0000256" key="5">
    <source>
        <dbReference type="ARBA" id="ARBA00022729"/>
    </source>
</evidence>
<evidence type="ECO:0000259" key="21">
    <source>
        <dbReference type="Pfam" id="PF02931"/>
    </source>
</evidence>
<keyword evidence="5 20" id="KW-0732">Signal</keyword>
<dbReference type="InterPro" id="IPR006029">
    <property type="entry name" value="Neurotrans-gated_channel_TM"/>
</dbReference>
<dbReference type="InterPro" id="IPR006201">
    <property type="entry name" value="Neur_channel"/>
</dbReference>
<evidence type="ECO:0000313" key="23">
    <source>
        <dbReference type="EMBL" id="CAB4004371.1"/>
    </source>
</evidence>
<keyword evidence="12" id="KW-0869">Chloride channel</keyword>
<feature type="non-terminal residue" evidence="23">
    <location>
        <position position="1"/>
    </location>
</feature>
<keyword evidence="15" id="KW-0628">Postsynaptic cell membrane</keyword>
<dbReference type="InterPro" id="IPR038050">
    <property type="entry name" value="Neuro_actylchol_rec"/>
</dbReference>
<dbReference type="AlphaFoldDB" id="A0A7D9ICJ6"/>
<dbReference type="SUPFAM" id="SSF63712">
    <property type="entry name" value="Nicotinic receptor ligand binding domain-like"/>
    <property type="match status" value="1"/>
</dbReference>
<evidence type="ECO:0000256" key="8">
    <source>
        <dbReference type="ARBA" id="ARBA00023065"/>
    </source>
</evidence>
<dbReference type="InterPro" id="IPR006202">
    <property type="entry name" value="Neur_chan_lig-bd"/>
</dbReference>
<evidence type="ECO:0000256" key="15">
    <source>
        <dbReference type="ARBA" id="ARBA00023257"/>
    </source>
</evidence>
<dbReference type="Gene3D" id="2.70.170.10">
    <property type="entry name" value="Neurotransmitter-gated ion-channel ligand-binding domain"/>
    <property type="match status" value="1"/>
</dbReference>
<dbReference type="PROSITE" id="PS00236">
    <property type="entry name" value="NEUROTR_ION_CHANNEL"/>
    <property type="match status" value="1"/>
</dbReference>
<dbReference type="GO" id="GO:0045211">
    <property type="term" value="C:postsynaptic membrane"/>
    <property type="evidence" value="ECO:0007669"/>
    <property type="project" value="UniProtKB-SubCell"/>
</dbReference>
<protein>
    <recommendedName>
        <fullName evidence="19">Gamma-aminobutyric acid receptor subunit beta</fullName>
    </recommendedName>
</protein>
<dbReference type="Pfam" id="PF02932">
    <property type="entry name" value="Neur_chan_memb"/>
    <property type="match status" value="1"/>
</dbReference>
<dbReference type="PRINTS" id="PR00252">
    <property type="entry name" value="NRIONCHANNEL"/>
</dbReference>
<feature type="chain" id="PRO_5040558247" description="Gamma-aminobutyric acid receptor subunit beta" evidence="20">
    <location>
        <begin position="22"/>
        <end position="358"/>
    </location>
</feature>
<keyword evidence="9 20" id="KW-0472">Membrane</keyword>
<feature type="transmembrane region" description="Helical" evidence="20">
    <location>
        <begin position="279"/>
        <end position="299"/>
    </location>
</feature>
<organism evidence="23 24">
    <name type="scientific">Paramuricea clavata</name>
    <name type="common">Red gorgonian</name>
    <name type="synonym">Violescent sea-whip</name>
    <dbReference type="NCBI Taxonomy" id="317549"/>
    <lineage>
        <taxon>Eukaryota</taxon>
        <taxon>Metazoa</taxon>
        <taxon>Cnidaria</taxon>
        <taxon>Anthozoa</taxon>
        <taxon>Octocorallia</taxon>
        <taxon>Malacalcyonacea</taxon>
        <taxon>Plexauridae</taxon>
        <taxon>Paramuricea</taxon>
    </lineage>
</organism>
<comment type="caution">
    <text evidence="20">Lacks conserved residue(s) required for the propagation of feature annotation.</text>
</comment>
<keyword evidence="14" id="KW-0868">Chloride</keyword>
<dbReference type="Pfam" id="PF02931">
    <property type="entry name" value="Neur_chan_LBD"/>
    <property type="match status" value="1"/>
</dbReference>
<evidence type="ECO:0000256" key="2">
    <source>
        <dbReference type="ARBA" id="ARBA00022448"/>
    </source>
</evidence>
<feature type="domain" description="Neurotransmitter-gated ion-channel ligand-binding" evidence="21">
    <location>
        <begin position="39"/>
        <end position="247"/>
    </location>
</feature>
<accession>A0A7D9ICJ6</accession>
<feature type="signal peptide" evidence="20">
    <location>
        <begin position="1"/>
        <end position="21"/>
    </location>
</feature>
<keyword evidence="2 20" id="KW-0813">Transport</keyword>
<evidence type="ECO:0000256" key="20">
    <source>
        <dbReference type="RuleBase" id="RU000687"/>
    </source>
</evidence>
<keyword evidence="16" id="KW-1071">Ligand-gated ion channel</keyword>
<evidence type="ECO:0000256" key="6">
    <source>
        <dbReference type="ARBA" id="ARBA00022989"/>
    </source>
</evidence>
<dbReference type="Proteomes" id="UP001152795">
    <property type="component" value="Unassembled WGS sequence"/>
</dbReference>
<evidence type="ECO:0000256" key="1">
    <source>
        <dbReference type="ARBA" id="ARBA00010180"/>
    </source>
</evidence>
<dbReference type="PANTHER" id="PTHR18945">
    <property type="entry name" value="NEUROTRANSMITTER GATED ION CHANNEL"/>
    <property type="match status" value="1"/>
</dbReference>
<name>A0A7D9ICJ6_PARCT</name>
<comment type="similarity">
    <text evidence="1">Belongs to the ligand-gated ion channel (TC 1.A.9) family. Gamma-aminobutyric acid receptor (TC 1.A.9.5) subfamily.</text>
</comment>
<evidence type="ECO:0000256" key="16">
    <source>
        <dbReference type="ARBA" id="ARBA00023286"/>
    </source>
</evidence>
<dbReference type="CDD" id="cd19049">
    <property type="entry name" value="LGIC_TM_anion"/>
    <property type="match status" value="1"/>
</dbReference>
<keyword evidence="8 20" id="KW-0406">Ion transport</keyword>
<evidence type="ECO:0000256" key="18">
    <source>
        <dbReference type="ARBA" id="ARBA00034104"/>
    </source>
</evidence>
<reference evidence="23" key="1">
    <citation type="submission" date="2020-04" db="EMBL/GenBank/DDBJ databases">
        <authorList>
            <person name="Alioto T."/>
            <person name="Alioto T."/>
            <person name="Gomez Garrido J."/>
        </authorList>
    </citation>
    <scope>NUCLEOTIDE SEQUENCE</scope>
    <source>
        <strain evidence="23">A484AB</strain>
    </source>
</reference>
<dbReference type="EMBL" id="CACRXK020004888">
    <property type="protein sequence ID" value="CAB4004371.1"/>
    <property type="molecule type" value="Genomic_DNA"/>
</dbReference>
<keyword evidence="4 20" id="KW-0812">Transmembrane</keyword>
<keyword evidence="17 20" id="KW-0407">Ion channel</keyword>
<keyword evidence="6 20" id="KW-1133">Transmembrane helix</keyword>
<dbReference type="InterPro" id="IPR018000">
    <property type="entry name" value="Neurotransmitter_ion_chnl_CS"/>
</dbReference>
<evidence type="ECO:0000256" key="19">
    <source>
        <dbReference type="ARBA" id="ARBA00071250"/>
    </source>
</evidence>
<dbReference type="InterPro" id="IPR036719">
    <property type="entry name" value="Neuro-gated_channel_TM_sf"/>
</dbReference>
<dbReference type="Gene3D" id="1.20.58.390">
    <property type="entry name" value="Neurotransmitter-gated ion-channel transmembrane domain"/>
    <property type="match status" value="1"/>
</dbReference>
<keyword evidence="10" id="KW-1015">Disulfide bond</keyword>
<keyword evidence="13" id="KW-0325">Glycoprotein</keyword>